<keyword evidence="3" id="KW-0963">Cytoplasm</keyword>
<keyword evidence="3" id="KW-0547">Nucleotide-binding</keyword>
<dbReference type="GO" id="GO:0004340">
    <property type="term" value="F:glucokinase activity"/>
    <property type="evidence" value="ECO:0007669"/>
    <property type="project" value="UniProtKB-UniRule"/>
</dbReference>
<dbReference type="GO" id="GO:0005829">
    <property type="term" value="C:cytosol"/>
    <property type="evidence" value="ECO:0007669"/>
    <property type="project" value="TreeGrafter"/>
</dbReference>
<dbReference type="NCBIfam" id="TIGR00749">
    <property type="entry name" value="glk"/>
    <property type="match status" value="1"/>
</dbReference>
<dbReference type="SUPFAM" id="SSF53067">
    <property type="entry name" value="Actin-like ATPase domain"/>
    <property type="match status" value="1"/>
</dbReference>
<reference evidence="5" key="1">
    <citation type="journal article" date="2014" name="Int. J. Syst. Evol. Microbiol.">
        <title>Complete genome sequence of Corynebacterium casei LMG S-19264T (=DSM 44701T), isolated from a smear-ripened cheese.</title>
        <authorList>
            <consortium name="US DOE Joint Genome Institute (JGI-PGF)"/>
            <person name="Walter F."/>
            <person name="Albersmeier A."/>
            <person name="Kalinowski J."/>
            <person name="Ruckert C."/>
        </authorList>
    </citation>
    <scope>NUCLEOTIDE SEQUENCE</scope>
    <source>
        <strain evidence="5">JCM 30078</strain>
    </source>
</reference>
<name>A0A917PU12_9PSED</name>
<gene>
    <name evidence="3 5" type="primary">glk</name>
    <name evidence="5" type="ORF">GCM10009304_16700</name>
</gene>
<keyword evidence="3" id="KW-0067">ATP-binding</keyword>
<dbReference type="Gene3D" id="3.30.420.40">
    <property type="match status" value="1"/>
</dbReference>
<dbReference type="EMBL" id="BMPO01000003">
    <property type="protein sequence ID" value="GGJ91570.1"/>
    <property type="molecule type" value="Genomic_DNA"/>
</dbReference>
<dbReference type="InterPro" id="IPR050201">
    <property type="entry name" value="Bacterial_glucokinase"/>
</dbReference>
<keyword evidence="1 3" id="KW-0808">Transferase</keyword>
<feature type="binding site" evidence="3">
    <location>
        <begin position="7"/>
        <end position="12"/>
    </location>
    <ligand>
        <name>ATP</name>
        <dbReference type="ChEBI" id="CHEBI:30616"/>
    </ligand>
</feature>
<dbReference type="HAMAP" id="MF_00524">
    <property type="entry name" value="Glucokinase"/>
    <property type="match status" value="1"/>
</dbReference>
<dbReference type="GO" id="GO:0006096">
    <property type="term" value="P:glycolytic process"/>
    <property type="evidence" value="ECO:0007669"/>
    <property type="project" value="UniProtKB-UniRule"/>
</dbReference>
<dbReference type="InterPro" id="IPR043129">
    <property type="entry name" value="ATPase_NBD"/>
</dbReference>
<accession>A0A917PU12</accession>
<dbReference type="InterPro" id="IPR003836">
    <property type="entry name" value="Glucokinase"/>
</dbReference>
<dbReference type="PANTHER" id="PTHR47690">
    <property type="entry name" value="GLUCOKINASE"/>
    <property type="match status" value="1"/>
</dbReference>
<keyword evidence="6" id="KW-1185">Reference proteome</keyword>
<comment type="subcellular location">
    <subcellularLocation>
        <location evidence="3">Cytoplasm</location>
    </subcellularLocation>
</comment>
<dbReference type="NCBIfam" id="NF001415">
    <property type="entry name" value="PRK00292.1-2"/>
    <property type="match status" value="1"/>
</dbReference>
<protein>
    <recommendedName>
        <fullName evidence="3">Glucokinase</fullName>
        <ecNumber evidence="3">2.7.1.2</ecNumber>
    </recommendedName>
    <alternativeName>
        <fullName evidence="3">Glucose kinase</fullName>
    </alternativeName>
</protein>
<dbReference type="EC" id="2.7.1.2" evidence="3"/>
<dbReference type="Gene3D" id="3.40.367.20">
    <property type="match status" value="1"/>
</dbReference>
<dbReference type="GO" id="GO:0005536">
    <property type="term" value="F:D-glucose binding"/>
    <property type="evidence" value="ECO:0007669"/>
    <property type="project" value="InterPro"/>
</dbReference>
<dbReference type="CDD" id="cd24008">
    <property type="entry name" value="ASKHA_NBD_GLK"/>
    <property type="match status" value="1"/>
</dbReference>
<dbReference type="PANTHER" id="PTHR47690:SF1">
    <property type="entry name" value="GLUCOKINASE"/>
    <property type="match status" value="1"/>
</dbReference>
<dbReference type="GO" id="GO:0005524">
    <property type="term" value="F:ATP binding"/>
    <property type="evidence" value="ECO:0007669"/>
    <property type="project" value="UniProtKB-UniRule"/>
</dbReference>
<dbReference type="Proteomes" id="UP000635983">
    <property type="component" value="Unassembled WGS sequence"/>
</dbReference>
<keyword evidence="2 3" id="KW-0418">Kinase</keyword>
<evidence type="ECO:0000256" key="1">
    <source>
        <dbReference type="ARBA" id="ARBA00022679"/>
    </source>
</evidence>
<reference evidence="5" key="2">
    <citation type="submission" date="2020-09" db="EMBL/GenBank/DDBJ databases">
        <authorList>
            <person name="Sun Q."/>
            <person name="Ohkuma M."/>
        </authorList>
    </citation>
    <scope>NUCLEOTIDE SEQUENCE</scope>
    <source>
        <strain evidence="5">JCM 30078</strain>
    </source>
</reference>
<comment type="catalytic activity">
    <reaction evidence="3">
        <text>D-glucose + ATP = D-glucose 6-phosphate + ADP + H(+)</text>
        <dbReference type="Rhea" id="RHEA:17825"/>
        <dbReference type="ChEBI" id="CHEBI:4167"/>
        <dbReference type="ChEBI" id="CHEBI:15378"/>
        <dbReference type="ChEBI" id="CHEBI:30616"/>
        <dbReference type="ChEBI" id="CHEBI:61548"/>
        <dbReference type="ChEBI" id="CHEBI:456216"/>
        <dbReference type="EC" id="2.7.1.2"/>
    </reaction>
</comment>
<organism evidence="5 6">
    <name type="scientific">Pseudomonas matsuisoli</name>
    <dbReference type="NCBI Taxonomy" id="1515666"/>
    <lineage>
        <taxon>Bacteria</taxon>
        <taxon>Pseudomonadati</taxon>
        <taxon>Pseudomonadota</taxon>
        <taxon>Gammaproteobacteria</taxon>
        <taxon>Pseudomonadales</taxon>
        <taxon>Pseudomonadaceae</taxon>
        <taxon>Pseudomonas</taxon>
    </lineage>
</organism>
<evidence type="ECO:0000256" key="3">
    <source>
        <dbReference type="HAMAP-Rule" id="MF_00524"/>
    </source>
</evidence>
<evidence type="ECO:0000256" key="4">
    <source>
        <dbReference type="RuleBase" id="RU004046"/>
    </source>
</evidence>
<dbReference type="AlphaFoldDB" id="A0A917PU12"/>
<dbReference type="RefSeq" id="WP_188982737.1">
    <property type="nucleotide sequence ID" value="NZ_BMPO01000003.1"/>
</dbReference>
<evidence type="ECO:0000313" key="5">
    <source>
        <dbReference type="EMBL" id="GGJ91570.1"/>
    </source>
</evidence>
<dbReference type="Pfam" id="PF02685">
    <property type="entry name" value="Glucokinase"/>
    <property type="match status" value="1"/>
</dbReference>
<evidence type="ECO:0000256" key="2">
    <source>
        <dbReference type="ARBA" id="ARBA00022777"/>
    </source>
</evidence>
<keyword evidence="3" id="KW-0324">Glycolysis</keyword>
<sequence>MTLSLIADIGGTNARFALWDGHSPSSVLVLAPADFQQPADAVRAYLARVGKTVDALQSVCLACAGPVQGDHFQFTNNAWSMSRSAFCQELGLKELVLINDFAAQAMGMSRVEAHELLEIRPGVAQKSEPRLIIGPGTGLGVGTLLCLPDGRWKALPGEGGHVDLPVNTLQESRLWATMHARFGHVSAEHVLSGSGMLKLYQAFCEVEGWTPVFSDPSHITDAALDGDEQALSVVEQFCIWLGRVAGNNVLTLGARGGVYITGGIAPRIVELLRKSGFTRAFADKGQMSDYFDTIPVWLVTAKQPGLVGAGVALQQRLDEVNR</sequence>
<comment type="similarity">
    <text evidence="3 4">Belongs to the bacterial glucokinase family.</text>
</comment>
<evidence type="ECO:0000313" key="6">
    <source>
        <dbReference type="Proteomes" id="UP000635983"/>
    </source>
</evidence>
<comment type="caution">
    <text evidence="5">The sequence shown here is derived from an EMBL/GenBank/DDBJ whole genome shotgun (WGS) entry which is preliminary data.</text>
</comment>
<proteinExistence type="inferred from homology"/>